<evidence type="ECO:0000256" key="8">
    <source>
        <dbReference type="SAM" id="MobiDB-lite"/>
    </source>
</evidence>
<dbReference type="GO" id="GO:0010628">
    <property type="term" value="P:positive regulation of gene expression"/>
    <property type="evidence" value="ECO:0007669"/>
    <property type="project" value="UniProtKB-ARBA"/>
</dbReference>
<proteinExistence type="predicted"/>
<dbReference type="AlphaFoldDB" id="A0A4P9YZH3"/>
<dbReference type="FunFam" id="1.20.1160.11:FF:000001">
    <property type="entry name" value="Paired amphipathic helix protein Sin3"/>
    <property type="match status" value="1"/>
</dbReference>
<feature type="non-terminal residue" evidence="10">
    <location>
        <position position="700"/>
    </location>
</feature>
<reference evidence="11" key="1">
    <citation type="journal article" date="2018" name="Nat. Microbiol.">
        <title>Leveraging single-cell genomics to expand the fungal tree of life.</title>
        <authorList>
            <person name="Ahrendt S.R."/>
            <person name="Quandt C.A."/>
            <person name="Ciobanu D."/>
            <person name="Clum A."/>
            <person name="Salamov A."/>
            <person name="Andreopoulos B."/>
            <person name="Cheng J.F."/>
            <person name="Woyke T."/>
            <person name="Pelin A."/>
            <person name="Henrissat B."/>
            <person name="Reynolds N.K."/>
            <person name="Benny G.L."/>
            <person name="Smith M.E."/>
            <person name="James T.Y."/>
            <person name="Grigoriev I.V."/>
        </authorList>
    </citation>
    <scope>NUCLEOTIDE SEQUENCE [LARGE SCALE GENOMIC DNA]</scope>
    <source>
        <strain evidence="11">Benny S71-1</strain>
    </source>
</reference>
<keyword evidence="11" id="KW-1185">Reference proteome</keyword>
<keyword evidence="2" id="KW-0678">Repressor</keyword>
<evidence type="ECO:0000256" key="5">
    <source>
        <dbReference type="ARBA" id="ARBA00023163"/>
    </source>
</evidence>
<evidence type="ECO:0000256" key="7">
    <source>
        <dbReference type="PROSITE-ProRule" id="PRU00810"/>
    </source>
</evidence>
<evidence type="ECO:0000256" key="4">
    <source>
        <dbReference type="ARBA" id="ARBA00023015"/>
    </source>
</evidence>
<accession>A0A4P9YZH3</accession>
<evidence type="ECO:0000256" key="1">
    <source>
        <dbReference type="ARBA" id="ARBA00004123"/>
    </source>
</evidence>
<keyword evidence="3" id="KW-0677">Repeat</keyword>
<dbReference type="Proteomes" id="UP000278143">
    <property type="component" value="Unassembled WGS sequence"/>
</dbReference>
<evidence type="ECO:0000256" key="6">
    <source>
        <dbReference type="ARBA" id="ARBA00023242"/>
    </source>
</evidence>
<feature type="compositionally biased region" description="Low complexity" evidence="8">
    <location>
        <begin position="194"/>
        <end position="215"/>
    </location>
</feature>
<dbReference type="GO" id="GO:0033698">
    <property type="term" value="C:Rpd3L complex"/>
    <property type="evidence" value="ECO:0007669"/>
    <property type="project" value="UniProtKB-ARBA"/>
</dbReference>
<dbReference type="InterPro" id="IPR039774">
    <property type="entry name" value="Sin3-like"/>
</dbReference>
<feature type="compositionally biased region" description="Low complexity" evidence="8">
    <location>
        <begin position="20"/>
        <end position="67"/>
    </location>
</feature>
<dbReference type="InterPro" id="IPR013194">
    <property type="entry name" value="HDAC_interact_dom"/>
</dbReference>
<feature type="non-terminal residue" evidence="10">
    <location>
        <position position="1"/>
    </location>
</feature>
<keyword evidence="4" id="KW-0805">Transcription regulation</keyword>
<dbReference type="Gene3D" id="1.20.1160.11">
    <property type="entry name" value="Paired amphipathic helix"/>
    <property type="match status" value="3"/>
</dbReference>
<dbReference type="Pfam" id="PF08295">
    <property type="entry name" value="Sin3_corepress"/>
    <property type="match status" value="1"/>
</dbReference>
<keyword evidence="5" id="KW-0804">Transcription</keyword>
<dbReference type="InterPro" id="IPR003822">
    <property type="entry name" value="PAH"/>
</dbReference>
<feature type="domain" description="Histone deacetylase interacting" evidence="9">
    <location>
        <begin position="431"/>
        <end position="532"/>
    </location>
</feature>
<dbReference type="SMART" id="SM00761">
    <property type="entry name" value="HDAC_interact"/>
    <property type="match status" value="1"/>
</dbReference>
<comment type="subcellular location">
    <subcellularLocation>
        <location evidence="1 7">Nucleus</location>
    </subcellularLocation>
</comment>
<dbReference type="GO" id="GO:0000122">
    <property type="term" value="P:negative regulation of transcription by RNA polymerase II"/>
    <property type="evidence" value="ECO:0007669"/>
    <property type="project" value="TreeGrafter"/>
</dbReference>
<dbReference type="Pfam" id="PF02671">
    <property type="entry name" value="PAH"/>
    <property type="match status" value="3"/>
</dbReference>
<evidence type="ECO:0000259" key="9">
    <source>
        <dbReference type="SMART" id="SM00761"/>
    </source>
</evidence>
<organism evidence="10 11">
    <name type="scientific">Syncephalis pseudoplumigaleata</name>
    <dbReference type="NCBI Taxonomy" id="1712513"/>
    <lineage>
        <taxon>Eukaryota</taxon>
        <taxon>Fungi</taxon>
        <taxon>Fungi incertae sedis</taxon>
        <taxon>Zoopagomycota</taxon>
        <taxon>Zoopagomycotina</taxon>
        <taxon>Zoopagomycetes</taxon>
        <taxon>Zoopagales</taxon>
        <taxon>Piptocephalidaceae</taxon>
        <taxon>Syncephalis</taxon>
    </lineage>
</organism>
<dbReference type="PANTHER" id="PTHR12346:SF0">
    <property type="entry name" value="SIN3A, ISOFORM G"/>
    <property type="match status" value="1"/>
</dbReference>
<evidence type="ECO:0000256" key="3">
    <source>
        <dbReference type="ARBA" id="ARBA00022737"/>
    </source>
</evidence>
<feature type="region of interest" description="Disordered" evidence="8">
    <location>
        <begin position="12"/>
        <end position="75"/>
    </location>
</feature>
<dbReference type="GO" id="GO:0003714">
    <property type="term" value="F:transcription corepressor activity"/>
    <property type="evidence" value="ECO:0007669"/>
    <property type="project" value="InterPro"/>
</dbReference>
<evidence type="ECO:0000313" key="11">
    <source>
        <dbReference type="Proteomes" id="UP000278143"/>
    </source>
</evidence>
<evidence type="ECO:0000256" key="2">
    <source>
        <dbReference type="ARBA" id="ARBA00022491"/>
    </source>
</evidence>
<evidence type="ECO:0000313" key="10">
    <source>
        <dbReference type="EMBL" id="RKP25388.1"/>
    </source>
</evidence>
<dbReference type="OrthoDB" id="10265969at2759"/>
<sequence>PALVHDPMLIDAPMEQADHTPPATTTAATTATHEQPDPSSIPAPATTTATPPPAAAMASPPVAYPAATTDTSSRARSGLNVRDALVYLEEVKRQFADEPDVYGRFLDIMKEFKSHAIDTPGVIERVLDLFGSNIALIIGFNTFLPPGFQIDTDGSGVRVTTPHSNNNTGGNGSSYPGVSPPPNMPPYTKTTGHPAAASSAQAASVPGGPSASTGSMAHHHANAHGPPPPPQRAEFNHAITFVNKIKNRFASQPDIYKQFLEILQQYQKENKPLKEVYAHVQILFRDAEDLLAEFKQFLPDPAATATAGASTTTGMPAASRPPKRQKQVVSIMGTASAPFDAKTSASADELVFFERVKRHLTNKQTYVEFIKILNLFSQEILDRKQVVERAEPFLSNRAELYDWFKMFVGYDGKQEVVINEAPPREKLDLSKCKQASNSYRVLPVADQRLPCSGRDDLASEVINNKYVSHPIWASEDQEFIAHRKNQFEEAMHRCEEERYEYDLYVEANIHTIALLEPIARRIETMTAEERAAFRLPDGLGGQSRTIYKRIIKRIYEDKAPEIIDQLQNNPANTVPIVLARLKQKDDEWRKAQRESNKIWRDVEARNYYKSLDHQGIHFKGNDKRTLAPKSFLEKIEAIYKEQMAARRPGDPRPTHQYEFNFADMELSHDVACILMACMDRQSNISHVDREHVEDFILGFV</sequence>
<protein>
    <submittedName>
        <fullName evidence="10">Sin3 family co-repressor-domain-containing protein</fullName>
    </submittedName>
</protein>
<dbReference type="PANTHER" id="PTHR12346">
    <property type="entry name" value="SIN3B-RELATED"/>
    <property type="match status" value="1"/>
</dbReference>
<gene>
    <name evidence="10" type="ORF">SYNPS1DRAFT_6772</name>
</gene>
<feature type="region of interest" description="Disordered" evidence="8">
    <location>
        <begin position="154"/>
        <end position="234"/>
    </location>
</feature>
<dbReference type="SUPFAM" id="SSF47762">
    <property type="entry name" value="PAH2 domain"/>
    <property type="match status" value="3"/>
</dbReference>
<dbReference type="FunFam" id="1.20.1160.11:FF:000003">
    <property type="entry name" value="Paired amphipathic helix SIN3-like protein"/>
    <property type="match status" value="1"/>
</dbReference>
<name>A0A4P9YZH3_9FUNG</name>
<keyword evidence="6 7" id="KW-0539">Nucleus</keyword>
<dbReference type="InterPro" id="IPR036600">
    <property type="entry name" value="PAH_sf"/>
</dbReference>
<dbReference type="EMBL" id="KZ989766">
    <property type="protein sequence ID" value="RKP25388.1"/>
    <property type="molecule type" value="Genomic_DNA"/>
</dbReference>
<dbReference type="FunFam" id="1.20.1160.11:FF:000002">
    <property type="entry name" value="Paired amphipathic helix protein SIN3"/>
    <property type="match status" value="1"/>
</dbReference>
<dbReference type="PROSITE" id="PS51477">
    <property type="entry name" value="PAH"/>
    <property type="match status" value="3"/>
</dbReference>